<gene>
    <name evidence="1" type="ORF">QC761_0029660</name>
</gene>
<organism evidence="1 2">
    <name type="scientific">Podospora bellae-mahoneyi</name>
    <dbReference type="NCBI Taxonomy" id="2093777"/>
    <lineage>
        <taxon>Eukaryota</taxon>
        <taxon>Fungi</taxon>
        <taxon>Dikarya</taxon>
        <taxon>Ascomycota</taxon>
        <taxon>Pezizomycotina</taxon>
        <taxon>Sordariomycetes</taxon>
        <taxon>Sordariomycetidae</taxon>
        <taxon>Sordariales</taxon>
        <taxon>Podosporaceae</taxon>
        <taxon>Podospora</taxon>
    </lineage>
</organism>
<evidence type="ECO:0000313" key="2">
    <source>
        <dbReference type="Proteomes" id="UP001322138"/>
    </source>
</evidence>
<sequence>MPDTLFVLGTIDRKEHKYERATRHFHKTMSLWQASGQMASHPLDISCIYRLGCLVLDQGMPKQHGK</sequence>
<dbReference type="GeneID" id="87891359"/>
<keyword evidence="2" id="KW-1185">Reference proteome</keyword>
<name>A0ABR0FTD5_9PEZI</name>
<dbReference type="RefSeq" id="XP_062735947.1">
    <property type="nucleotide sequence ID" value="XM_062872240.1"/>
</dbReference>
<dbReference type="EMBL" id="JAFFGZ010000003">
    <property type="protein sequence ID" value="KAK4646971.1"/>
    <property type="molecule type" value="Genomic_DNA"/>
</dbReference>
<dbReference type="Proteomes" id="UP001322138">
    <property type="component" value="Unassembled WGS sequence"/>
</dbReference>
<protein>
    <submittedName>
        <fullName evidence="1">Uncharacterized protein</fullName>
    </submittedName>
</protein>
<accession>A0ABR0FTD5</accession>
<reference evidence="1 2" key="1">
    <citation type="journal article" date="2023" name="bioRxiv">
        <title>High-quality genome assemblies of four members of thePodospora anserinaspecies complex.</title>
        <authorList>
            <person name="Ament-Velasquez S.L."/>
            <person name="Vogan A.A."/>
            <person name="Wallerman O."/>
            <person name="Hartmann F."/>
            <person name="Gautier V."/>
            <person name="Silar P."/>
            <person name="Giraud T."/>
            <person name="Johannesson H."/>
        </authorList>
    </citation>
    <scope>NUCLEOTIDE SEQUENCE [LARGE SCALE GENOMIC DNA]</scope>
    <source>
        <strain evidence="1 2">CBS 112042</strain>
    </source>
</reference>
<evidence type="ECO:0000313" key="1">
    <source>
        <dbReference type="EMBL" id="KAK4646971.1"/>
    </source>
</evidence>
<comment type="caution">
    <text evidence="1">The sequence shown here is derived from an EMBL/GenBank/DDBJ whole genome shotgun (WGS) entry which is preliminary data.</text>
</comment>
<proteinExistence type="predicted"/>